<sequence length="263" mass="31321">MFNPNDYKDEFERALYWISSDQAAEFDDFLQMPILKRKTLQRHAKSYYEIVRKIDPDSPVSIRFEHFDRFLIDIRKDGENPERLMLWLGSMQDFHLEDGLFRGPFMTWQSGFVRWCNGAAPQPEDPDLQSLIEAYRREVYDPGKEFRERCKAAEKLYMAGPRSRSSWDQYLWEIFYEEAYNCPCIFFSSHIENMLHRRWWRRNRHSVNAEQKEALLGKLAEDISLYGDAVVQNWNAVIDIDRAFAVDRMPDFDLYKAGAARAI</sequence>
<dbReference type="AlphaFoldDB" id="A0A7Z7BT19"/>
<evidence type="ECO:0000313" key="1">
    <source>
        <dbReference type="EMBL" id="SDK55206.1"/>
    </source>
</evidence>
<protein>
    <submittedName>
        <fullName evidence="1">Uncharacterized protein</fullName>
    </submittedName>
</protein>
<dbReference type="EMBL" id="FNEW01000011">
    <property type="protein sequence ID" value="SDK55206.1"/>
    <property type="molecule type" value="Genomic_DNA"/>
</dbReference>
<comment type="caution">
    <text evidence="1">The sequence shown here is derived from an EMBL/GenBank/DDBJ whole genome shotgun (WGS) entry which is preliminary data.</text>
</comment>
<name>A0A7Z7BT19_9HYPH</name>
<proteinExistence type="predicted"/>
<accession>A0A7Z7BT19</accession>
<dbReference type="Proteomes" id="UP000198917">
    <property type="component" value="Unassembled WGS sequence"/>
</dbReference>
<gene>
    <name evidence="1" type="ORF">SAMN05428983_5299</name>
</gene>
<reference evidence="1 2" key="1">
    <citation type="submission" date="2016-10" db="EMBL/GenBank/DDBJ databases">
        <authorList>
            <person name="Varghese N."/>
            <person name="Submissions S."/>
        </authorList>
    </citation>
    <scope>NUCLEOTIDE SEQUENCE [LARGE SCALE GENOMIC DNA]</scope>
    <source>
        <strain evidence="1 2">PDC82</strain>
    </source>
</reference>
<evidence type="ECO:0000313" key="2">
    <source>
        <dbReference type="Proteomes" id="UP000198917"/>
    </source>
</evidence>
<organism evidence="1 2">
    <name type="scientific">Agrobacterium fabrum</name>
    <dbReference type="NCBI Taxonomy" id="1176649"/>
    <lineage>
        <taxon>Bacteria</taxon>
        <taxon>Pseudomonadati</taxon>
        <taxon>Pseudomonadota</taxon>
        <taxon>Alphaproteobacteria</taxon>
        <taxon>Hyphomicrobiales</taxon>
        <taxon>Rhizobiaceae</taxon>
        <taxon>Rhizobium/Agrobacterium group</taxon>
        <taxon>Agrobacterium</taxon>
        <taxon>Agrobacterium tumefaciens complex</taxon>
    </lineage>
</organism>
<dbReference type="RefSeq" id="WP_092735394.1">
    <property type="nucleotide sequence ID" value="NZ_CP116684.1"/>
</dbReference>